<accession>A0ABT5WR61</accession>
<proteinExistence type="predicted"/>
<dbReference type="RefSeq" id="WP_275228599.1">
    <property type="nucleotide sequence ID" value="NZ_JARESE010000041.1"/>
</dbReference>
<organism evidence="9 10">
    <name type="scientific">Novosphingobium album</name>
    <name type="common">ex Liu et al. 2023</name>
    <dbReference type="NCBI Taxonomy" id="3031130"/>
    <lineage>
        <taxon>Bacteria</taxon>
        <taxon>Pseudomonadati</taxon>
        <taxon>Pseudomonadota</taxon>
        <taxon>Alphaproteobacteria</taxon>
        <taxon>Sphingomonadales</taxon>
        <taxon>Sphingomonadaceae</taxon>
        <taxon>Novosphingobium</taxon>
    </lineage>
</organism>
<dbReference type="PROSITE" id="PS50850">
    <property type="entry name" value="MFS"/>
    <property type="match status" value="1"/>
</dbReference>
<evidence type="ECO:0000256" key="6">
    <source>
        <dbReference type="ARBA" id="ARBA00023136"/>
    </source>
</evidence>
<keyword evidence="10" id="KW-1185">Reference proteome</keyword>
<sequence length="407" mass="41819">MGTAIEFYDFFIYGTAAALVFGPLFFPAQSQAAQTLLALMSFGIAFFARPVGAVAFGHFGDRIGRKSTLVASLLMMGLSTLAVALLPTYATAGWIAPALLCLMRFGQGFGLGGEWGGAALLAAEHAPEGWAFRFVSIMQLGSPLGFLAANGVFLALGAAMDDAAFMAWGWRIPFLASGLLVAVGLYVRFRIEETPAFREALKRAAPVRLPFLEVLTRHWRAVLCGSAGVVATFALFYLATAFALAQASGPLGYDRQAFLAVQMGASLLYIGAILIAGALGDRLGPAPLLTVAALGTVAVGLGFQAGLESGSLLLAGLAVGAAMFVLGFANAPLGGWLATLFPVRVRYSGVSLAFNGGGIVGGALLPIAAQALTAARFGHSSGVVLIAAGLITLAGVRFGGQRVAAHA</sequence>
<gene>
    <name evidence="9" type="ORF">PYV00_12485</name>
</gene>
<keyword evidence="3" id="KW-1003">Cell membrane</keyword>
<feature type="transmembrane region" description="Helical" evidence="7">
    <location>
        <begin position="286"/>
        <end position="307"/>
    </location>
</feature>
<keyword evidence="5 7" id="KW-1133">Transmembrane helix</keyword>
<reference evidence="9 10" key="1">
    <citation type="submission" date="2023-03" db="EMBL/GenBank/DDBJ databases">
        <title>NovoSphingobium album sp. nov. isolated from polycyclic aromatic hydrocarbons- and heavy-metal polluted soil.</title>
        <authorList>
            <person name="Liu Z."/>
            <person name="Wang K."/>
        </authorList>
    </citation>
    <scope>NUCLEOTIDE SEQUENCE [LARGE SCALE GENOMIC DNA]</scope>
    <source>
        <strain evidence="9 10">H3SJ31-1</strain>
    </source>
</reference>
<evidence type="ECO:0000313" key="10">
    <source>
        <dbReference type="Proteomes" id="UP001216253"/>
    </source>
</evidence>
<feature type="transmembrane region" description="Helical" evidence="7">
    <location>
        <begin position="221"/>
        <end position="245"/>
    </location>
</feature>
<feature type="transmembrane region" description="Helical" evidence="7">
    <location>
        <begin position="377"/>
        <end position="396"/>
    </location>
</feature>
<dbReference type="SUPFAM" id="SSF103473">
    <property type="entry name" value="MFS general substrate transporter"/>
    <property type="match status" value="1"/>
</dbReference>
<feature type="transmembrane region" description="Helical" evidence="7">
    <location>
        <begin position="32"/>
        <end position="56"/>
    </location>
</feature>
<feature type="transmembrane region" description="Helical" evidence="7">
    <location>
        <begin position="95"/>
        <end position="122"/>
    </location>
</feature>
<feature type="transmembrane region" description="Helical" evidence="7">
    <location>
        <begin position="68"/>
        <end position="89"/>
    </location>
</feature>
<dbReference type="InterPro" id="IPR020846">
    <property type="entry name" value="MFS_dom"/>
</dbReference>
<evidence type="ECO:0000256" key="1">
    <source>
        <dbReference type="ARBA" id="ARBA00004651"/>
    </source>
</evidence>
<feature type="transmembrane region" description="Helical" evidence="7">
    <location>
        <begin position="257"/>
        <end position="279"/>
    </location>
</feature>
<dbReference type="Proteomes" id="UP001216253">
    <property type="component" value="Unassembled WGS sequence"/>
</dbReference>
<name>A0ABT5WR61_9SPHN</name>
<keyword evidence="4 7" id="KW-0812">Transmembrane</keyword>
<evidence type="ECO:0000259" key="8">
    <source>
        <dbReference type="PROSITE" id="PS50850"/>
    </source>
</evidence>
<dbReference type="Gene3D" id="1.20.1250.20">
    <property type="entry name" value="MFS general substrate transporter like domains"/>
    <property type="match status" value="2"/>
</dbReference>
<evidence type="ECO:0000256" key="4">
    <source>
        <dbReference type="ARBA" id="ARBA00022692"/>
    </source>
</evidence>
<evidence type="ECO:0000256" key="7">
    <source>
        <dbReference type="SAM" id="Phobius"/>
    </source>
</evidence>
<dbReference type="InterPro" id="IPR005828">
    <property type="entry name" value="MFS_sugar_transport-like"/>
</dbReference>
<evidence type="ECO:0000256" key="3">
    <source>
        <dbReference type="ARBA" id="ARBA00022475"/>
    </source>
</evidence>
<keyword evidence="6 7" id="KW-0472">Membrane</keyword>
<feature type="transmembrane region" description="Helical" evidence="7">
    <location>
        <begin position="313"/>
        <end position="338"/>
    </location>
</feature>
<evidence type="ECO:0000313" key="9">
    <source>
        <dbReference type="EMBL" id="MDE8652518.1"/>
    </source>
</evidence>
<comment type="caution">
    <text evidence="9">The sequence shown here is derived from an EMBL/GenBank/DDBJ whole genome shotgun (WGS) entry which is preliminary data.</text>
</comment>
<keyword evidence="2" id="KW-0813">Transport</keyword>
<comment type="subcellular location">
    <subcellularLocation>
        <location evidence="1">Cell membrane</location>
        <topology evidence="1">Multi-pass membrane protein</topology>
    </subcellularLocation>
</comment>
<evidence type="ECO:0000256" key="5">
    <source>
        <dbReference type="ARBA" id="ARBA00022989"/>
    </source>
</evidence>
<feature type="transmembrane region" description="Helical" evidence="7">
    <location>
        <begin position="7"/>
        <end position="26"/>
    </location>
</feature>
<dbReference type="PANTHER" id="PTHR43045:SF2">
    <property type="entry name" value="INNER MEMBRANE METABOLITE TRANSPORT PROTEIN YHJE"/>
    <property type="match status" value="1"/>
</dbReference>
<feature type="transmembrane region" description="Helical" evidence="7">
    <location>
        <begin position="168"/>
        <end position="189"/>
    </location>
</feature>
<feature type="transmembrane region" description="Helical" evidence="7">
    <location>
        <begin position="350"/>
        <end position="371"/>
    </location>
</feature>
<feature type="domain" description="Major facilitator superfamily (MFS) profile" evidence="8">
    <location>
        <begin position="1"/>
        <end position="407"/>
    </location>
</feature>
<dbReference type="EMBL" id="JARESE010000041">
    <property type="protein sequence ID" value="MDE8652518.1"/>
    <property type="molecule type" value="Genomic_DNA"/>
</dbReference>
<evidence type="ECO:0000256" key="2">
    <source>
        <dbReference type="ARBA" id="ARBA00022448"/>
    </source>
</evidence>
<protein>
    <submittedName>
        <fullName evidence="9">MFS transporter</fullName>
    </submittedName>
</protein>
<dbReference type="PANTHER" id="PTHR43045">
    <property type="entry name" value="SHIKIMATE TRANSPORTER"/>
    <property type="match status" value="1"/>
</dbReference>
<dbReference type="Pfam" id="PF00083">
    <property type="entry name" value="Sugar_tr"/>
    <property type="match status" value="1"/>
</dbReference>
<feature type="transmembrane region" description="Helical" evidence="7">
    <location>
        <begin position="134"/>
        <end position="156"/>
    </location>
</feature>
<dbReference type="InterPro" id="IPR036259">
    <property type="entry name" value="MFS_trans_sf"/>
</dbReference>